<keyword evidence="4 7" id="KW-0479">Metal-binding</keyword>
<feature type="active site" evidence="8">
    <location>
        <position position="51"/>
    </location>
</feature>
<dbReference type="Gene3D" id="2.40.180.10">
    <property type="entry name" value="Catalase core domain"/>
    <property type="match status" value="1"/>
</dbReference>
<comment type="cofactor">
    <cofactor evidence="7">
        <name>heme</name>
        <dbReference type="ChEBI" id="CHEBI:30413"/>
    </cofactor>
</comment>
<keyword evidence="13" id="KW-1185">Reference proteome</keyword>
<dbReference type="Gene3D" id="1.20.1280.120">
    <property type="match status" value="1"/>
</dbReference>
<dbReference type="OrthoDB" id="255727at2"/>
<dbReference type="Proteomes" id="UP000199371">
    <property type="component" value="Unassembled WGS sequence"/>
</dbReference>
<dbReference type="PROSITE" id="PS51402">
    <property type="entry name" value="CATALASE_3"/>
    <property type="match status" value="1"/>
</dbReference>
<proteinExistence type="inferred from homology"/>
<dbReference type="CDD" id="cd08153">
    <property type="entry name" value="srpA_like"/>
    <property type="match status" value="1"/>
</dbReference>
<dbReference type="PRINTS" id="PR00067">
    <property type="entry name" value="CATALASE"/>
</dbReference>
<comment type="similarity">
    <text evidence="1 7">Belongs to the catalase family.</text>
</comment>
<evidence type="ECO:0000313" key="12">
    <source>
        <dbReference type="EMBL" id="SEH65965.1"/>
    </source>
</evidence>
<dbReference type="SUPFAM" id="SSF56634">
    <property type="entry name" value="Heme-dependent catalase-like"/>
    <property type="match status" value="1"/>
</dbReference>
<accession>A0A1H6K0Z2</accession>
<evidence type="ECO:0000256" key="7">
    <source>
        <dbReference type="PIRNR" id="PIRNR000296"/>
    </source>
</evidence>
<keyword evidence="6 7" id="KW-0408">Iron</keyword>
<evidence type="ECO:0000313" key="13">
    <source>
        <dbReference type="Proteomes" id="UP000199371"/>
    </source>
</evidence>
<sequence length="327" mass="34672">MPAVSLRKLVLSAAVVAVFPLAAQAAPAQPNDFIEVFAKIFGEHKGIRKGHAKGVCATGDFTASAEATARFDAALFSGSAIPVSYRFSLAGGNPAAPDYASSPRGLAAQFTLADGSKHNIATLTTPVFGAKDPENFLGLLQASVPSADGKPDIAKIQAFRTAHPDTQPQAQWLAANPPPWSYATAEYFGIHTFYLVDKGGEKVKIRWHLQPKDGVKGLSAKEIAQQNADFLDGRLKQRLADGAVEFDWIISFGEAADSENDPSVQWPARPTLNAGTLRINTSGDGSCVNINFDPNVLSGGFSASDDPVLRMRSPAYAISFGKRLSGQ</sequence>
<evidence type="ECO:0000256" key="5">
    <source>
        <dbReference type="ARBA" id="ARBA00023002"/>
    </source>
</evidence>
<keyword evidence="5 7" id="KW-0560">Oxidoreductase</keyword>
<evidence type="ECO:0000256" key="4">
    <source>
        <dbReference type="ARBA" id="ARBA00022723"/>
    </source>
</evidence>
<gene>
    <name evidence="12" type="ORF">SAMN05660691_00702</name>
</gene>
<dbReference type="PANTHER" id="PTHR11465:SF9">
    <property type="entry name" value="CATALASE"/>
    <property type="match status" value="1"/>
</dbReference>
<dbReference type="SMART" id="SM01060">
    <property type="entry name" value="Catalase"/>
    <property type="match status" value="1"/>
</dbReference>
<evidence type="ECO:0000256" key="9">
    <source>
        <dbReference type="PIRSR" id="PIRSR000296-2"/>
    </source>
</evidence>
<evidence type="ECO:0000256" key="2">
    <source>
        <dbReference type="ARBA" id="ARBA00022559"/>
    </source>
</evidence>
<dbReference type="GO" id="GO:0046872">
    <property type="term" value="F:metal ion binding"/>
    <property type="evidence" value="ECO:0007669"/>
    <property type="project" value="UniProtKB-KW"/>
</dbReference>
<protein>
    <recommendedName>
        <fullName evidence="7">Catalase-related peroxidase</fullName>
        <ecNumber evidence="7">1.11.1.-</ecNumber>
    </recommendedName>
</protein>
<dbReference type="AlphaFoldDB" id="A0A1H6K0Z2"/>
<dbReference type="InterPro" id="IPR011614">
    <property type="entry name" value="Catalase_core"/>
</dbReference>
<dbReference type="EMBL" id="FNXF01000002">
    <property type="protein sequence ID" value="SEH65965.1"/>
    <property type="molecule type" value="Genomic_DNA"/>
</dbReference>
<dbReference type="STRING" id="173990.SAMN05660691_00702"/>
<dbReference type="RefSeq" id="WP_092790664.1">
    <property type="nucleotide sequence ID" value="NZ_FNXF01000002.1"/>
</dbReference>
<evidence type="ECO:0000256" key="8">
    <source>
        <dbReference type="PIRSR" id="PIRSR000296-1"/>
    </source>
</evidence>
<evidence type="ECO:0000256" key="3">
    <source>
        <dbReference type="ARBA" id="ARBA00022617"/>
    </source>
</evidence>
<feature type="domain" description="Catalase core" evidence="11">
    <location>
        <begin position="10"/>
        <end position="324"/>
    </location>
</feature>
<dbReference type="PANTHER" id="PTHR11465">
    <property type="entry name" value="CATALASE"/>
    <property type="match status" value="1"/>
</dbReference>
<dbReference type="GO" id="GO:0020037">
    <property type="term" value="F:heme binding"/>
    <property type="evidence" value="ECO:0007669"/>
    <property type="project" value="InterPro"/>
</dbReference>
<name>A0A1H6K0Z2_9GAMM</name>
<evidence type="ECO:0000259" key="11">
    <source>
        <dbReference type="SMART" id="SM01060"/>
    </source>
</evidence>
<feature type="chain" id="PRO_5011645368" description="Catalase-related peroxidase" evidence="10">
    <location>
        <begin position="26"/>
        <end position="327"/>
    </location>
</feature>
<evidence type="ECO:0000256" key="1">
    <source>
        <dbReference type="ARBA" id="ARBA00005329"/>
    </source>
</evidence>
<dbReference type="GO" id="GO:0042744">
    <property type="term" value="P:hydrogen peroxide catabolic process"/>
    <property type="evidence" value="ECO:0007669"/>
    <property type="project" value="TreeGrafter"/>
</dbReference>
<dbReference type="GO" id="GO:0005737">
    <property type="term" value="C:cytoplasm"/>
    <property type="evidence" value="ECO:0007669"/>
    <property type="project" value="TreeGrafter"/>
</dbReference>
<keyword evidence="3 7" id="KW-0349">Heme</keyword>
<dbReference type="GO" id="GO:0042542">
    <property type="term" value="P:response to hydrogen peroxide"/>
    <property type="evidence" value="ECO:0007669"/>
    <property type="project" value="TreeGrafter"/>
</dbReference>
<dbReference type="Pfam" id="PF00199">
    <property type="entry name" value="Catalase"/>
    <property type="match status" value="1"/>
</dbReference>
<dbReference type="InterPro" id="IPR024168">
    <property type="entry name" value="Catalase_SrpA-type_pred"/>
</dbReference>
<dbReference type="GO" id="GO:0004096">
    <property type="term" value="F:catalase activity"/>
    <property type="evidence" value="ECO:0007669"/>
    <property type="project" value="InterPro"/>
</dbReference>
<reference evidence="13" key="1">
    <citation type="submission" date="2016-10" db="EMBL/GenBank/DDBJ databases">
        <authorList>
            <person name="Varghese N."/>
            <person name="Submissions S."/>
        </authorList>
    </citation>
    <scope>NUCLEOTIDE SEQUENCE [LARGE SCALE GENOMIC DNA]</scope>
    <source>
        <strain evidence="13">DSM 17616</strain>
    </source>
</reference>
<keyword evidence="2 7" id="KW-0575">Peroxidase</keyword>
<organism evidence="12 13">
    <name type="scientific">Rheinheimera pacifica</name>
    <dbReference type="NCBI Taxonomy" id="173990"/>
    <lineage>
        <taxon>Bacteria</taxon>
        <taxon>Pseudomonadati</taxon>
        <taxon>Pseudomonadota</taxon>
        <taxon>Gammaproteobacteria</taxon>
        <taxon>Chromatiales</taxon>
        <taxon>Chromatiaceae</taxon>
        <taxon>Rheinheimera</taxon>
    </lineage>
</organism>
<comment type="function">
    <text evidence="7">Has an organic peroxide-dependent peroxidase activity.</text>
</comment>
<evidence type="ECO:0000256" key="10">
    <source>
        <dbReference type="SAM" id="SignalP"/>
    </source>
</evidence>
<keyword evidence="10" id="KW-0732">Signal</keyword>
<feature type="signal peptide" evidence="10">
    <location>
        <begin position="1"/>
        <end position="25"/>
    </location>
</feature>
<dbReference type="PIRSF" id="PIRSF000296">
    <property type="entry name" value="SrpA"/>
    <property type="match status" value="1"/>
</dbReference>
<feature type="binding site" description="axial binding residue" evidence="9">
    <location>
        <position position="316"/>
    </location>
    <ligand>
        <name>heme</name>
        <dbReference type="ChEBI" id="CHEBI:30413"/>
    </ligand>
    <ligandPart>
        <name>Fe</name>
        <dbReference type="ChEBI" id="CHEBI:18248"/>
    </ligandPart>
</feature>
<dbReference type="EC" id="1.11.1.-" evidence="7"/>
<dbReference type="InterPro" id="IPR020835">
    <property type="entry name" value="Catalase_sf"/>
</dbReference>
<evidence type="ECO:0000256" key="6">
    <source>
        <dbReference type="ARBA" id="ARBA00023004"/>
    </source>
</evidence>
<dbReference type="InterPro" id="IPR018028">
    <property type="entry name" value="Catalase"/>
</dbReference>